<dbReference type="OrthoDB" id="6872885at2"/>
<dbReference type="EMBL" id="MTSM01000001">
    <property type="protein sequence ID" value="OPX57051.1"/>
    <property type="molecule type" value="Genomic_DNA"/>
</dbReference>
<comment type="caution">
    <text evidence="1">The sequence shown here is derived from an EMBL/GenBank/DDBJ whole genome shotgun (WGS) entry which is preliminary data.</text>
</comment>
<accession>A0A1T4QZ23</accession>
<organism evidence="1 2">
    <name type="scientific">Oceanospirillum multiglobuliferum</name>
    <dbReference type="NCBI Taxonomy" id="64969"/>
    <lineage>
        <taxon>Bacteria</taxon>
        <taxon>Pseudomonadati</taxon>
        <taxon>Pseudomonadota</taxon>
        <taxon>Gammaproteobacteria</taxon>
        <taxon>Oceanospirillales</taxon>
        <taxon>Oceanospirillaceae</taxon>
        <taxon>Oceanospirillum</taxon>
    </lineage>
</organism>
<gene>
    <name evidence="1" type="ORF">BTE48_01070</name>
</gene>
<evidence type="ECO:0000313" key="2">
    <source>
        <dbReference type="Proteomes" id="UP000191418"/>
    </source>
</evidence>
<reference evidence="1 2" key="1">
    <citation type="submission" date="2017-01" db="EMBL/GenBank/DDBJ databases">
        <title>Genome Sequencing of a Marine Spirillum, Oceanospirillum multiglobuliferum ATCC 33336, from Japan.</title>
        <authorList>
            <person name="Carney J.G."/>
            <person name="Trachtenberg A.M."/>
            <person name="Rheaume B.A."/>
            <person name="Linnane J.D."/>
            <person name="Pitts N.L."/>
            <person name="Mykles D.L."/>
            <person name="Maclea K.S."/>
        </authorList>
    </citation>
    <scope>NUCLEOTIDE SEQUENCE [LARGE SCALE GENOMIC DNA]</scope>
    <source>
        <strain evidence="1 2">ATCC 33336</strain>
    </source>
</reference>
<sequence length="161" mass="18059">MMLRCPSCHVAHSLEQVVNDEAARELMALMGDLPKEISRPLVAYLGLFRSKSRALAWERALRLCREVVDLSRDGAQLGAALSETVESLRAKQQQGGWQPLTGHNYLKRVLENREATPMKTTQLSTPIQPVAVQTNKSATRSTISQVLNRWQEPENSNHDLD</sequence>
<protein>
    <submittedName>
        <fullName evidence="1">Uncharacterized protein</fullName>
    </submittedName>
</protein>
<dbReference type="Proteomes" id="UP000191418">
    <property type="component" value="Unassembled WGS sequence"/>
</dbReference>
<keyword evidence="2" id="KW-1185">Reference proteome</keyword>
<dbReference type="STRING" id="64969.SAMN02745127_02089"/>
<name>A0A1T4QZ23_9GAMM</name>
<proteinExistence type="predicted"/>
<evidence type="ECO:0000313" key="1">
    <source>
        <dbReference type="EMBL" id="OPX57051.1"/>
    </source>
</evidence>
<dbReference type="AlphaFoldDB" id="A0A1T4QZ23"/>
<dbReference type="RefSeq" id="WP_078745671.1">
    <property type="nucleotide sequence ID" value="NZ_FUXG01000013.1"/>
</dbReference>